<dbReference type="STRING" id="1586287.BBK82_39930"/>
<sequence length="142" mass="14534">MGLLATALLVVAGIGGPAAQAAAPVAPAGIAAFDDQTGEALAAWDCNTGNVCFWTGFGGTGSRCAWNIADDDWTAGTHKCSWATTKNVKSVYNAGTSSATGVAYFKNTGHNTRVGCTKQGKKGDLAGTYQLRSHKWISTSCG</sequence>
<dbReference type="AlphaFoldDB" id="A0A1B2HU14"/>
<keyword evidence="1" id="KW-0732">Signal</keyword>
<feature type="signal peptide" evidence="1">
    <location>
        <begin position="1"/>
        <end position="21"/>
    </location>
</feature>
<proteinExistence type="predicted"/>
<name>A0A1B2HU14_9PSEU</name>
<dbReference type="EMBL" id="CP016793">
    <property type="protein sequence ID" value="ANZ41229.1"/>
    <property type="molecule type" value="Genomic_DNA"/>
</dbReference>
<dbReference type="Proteomes" id="UP000093053">
    <property type="component" value="Chromosome"/>
</dbReference>
<protein>
    <recommendedName>
        <fullName evidence="4">Peptidase inhibitor</fullName>
    </recommendedName>
</protein>
<evidence type="ECO:0000313" key="3">
    <source>
        <dbReference type="Proteomes" id="UP000093053"/>
    </source>
</evidence>
<dbReference type="KEGG" id="led:BBK82_39930"/>
<evidence type="ECO:0000256" key="1">
    <source>
        <dbReference type="SAM" id="SignalP"/>
    </source>
</evidence>
<evidence type="ECO:0000313" key="2">
    <source>
        <dbReference type="EMBL" id="ANZ41229.1"/>
    </source>
</evidence>
<feature type="chain" id="PRO_5008538541" description="Peptidase inhibitor" evidence="1">
    <location>
        <begin position="22"/>
        <end position="142"/>
    </location>
</feature>
<evidence type="ECO:0008006" key="4">
    <source>
        <dbReference type="Google" id="ProtNLM"/>
    </source>
</evidence>
<gene>
    <name evidence="2" type="ORF">BBK82_39930</name>
</gene>
<organism evidence="2 3">
    <name type="scientific">Lentzea guizhouensis</name>
    <dbReference type="NCBI Taxonomy" id="1586287"/>
    <lineage>
        <taxon>Bacteria</taxon>
        <taxon>Bacillati</taxon>
        <taxon>Actinomycetota</taxon>
        <taxon>Actinomycetes</taxon>
        <taxon>Pseudonocardiales</taxon>
        <taxon>Pseudonocardiaceae</taxon>
        <taxon>Lentzea</taxon>
    </lineage>
</organism>
<dbReference type="Pfam" id="PF03995">
    <property type="entry name" value="Inhibitor_I36"/>
    <property type="match status" value="1"/>
</dbReference>
<keyword evidence="3" id="KW-1185">Reference proteome</keyword>
<dbReference type="RefSeq" id="WP_065919566.1">
    <property type="nucleotide sequence ID" value="NZ_CP016793.1"/>
</dbReference>
<dbReference type="OrthoDB" id="3700467at2"/>
<reference evidence="2 3" key="1">
    <citation type="submission" date="2016-07" db="EMBL/GenBank/DDBJ databases">
        <title>Complete genome sequence of the Lentzea guizhouensis DHS C013.</title>
        <authorList>
            <person name="Cao C."/>
        </authorList>
    </citation>
    <scope>NUCLEOTIDE SEQUENCE [LARGE SCALE GENOMIC DNA]</scope>
    <source>
        <strain evidence="2 3">DHS C013</strain>
    </source>
</reference>
<accession>A0A1B2HU14</accession>